<keyword evidence="2" id="KW-0436">Ligase</keyword>
<keyword evidence="6" id="KW-0092">Biotin</keyword>
<keyword evidence="5" id="KW-0809">Transit peptide</keyword>
<dbReference type="SUPFAM" id="SSF56059">
    <property type="entry name" value="Glutathione synthetase ATP-binding domain-like"/>
    <property type="match status" value="1"/>
</dbReference>
<comment type="cofactor">
    <cofactor evidence="1">
        <name>biotin</name>
        <dbReference type="ChEBI" id="CHEBI:57586"/>
    </cofactor>
</comment>
<evidence type="ECO:0000259" key="9">
    <source>
        <dbReference type="PROSITE" id="PS50968"/>
    </source>
</evidence>
<dbReference type="InterPro" id="IPR011053">
    <property type="entry name" value="Single_hybrid_motif"/>
</dbReference>
<evidence type="ECO:0000256" key="7">
    <source>
        <dbReference type="PROSITE-ProRule" id="PRU00409"/>
    </source>
</evidence>
<dbReference type="Pfam" id="PF00289">
    <property type="entry name" value="Biotin_carb_N"/>
    <property type="match status" value="1"/>
</dbReference>
<organism evidence="12 13">
    <name type="scientific">Nitratireductor arenosus</name>
    <dbReference type="NCBI Taxonomy" id="2682096"/>
    <lineage>
        <taxon>Bacteria</taxon>
        <taxon>Pseudomonadati</taxon>
        <taxon>Pseudomonadota</taxon>
        <taxon>Alphaproteobacteria</taxon>
        <taxon>Hyphomicrobiales</taxon>
        <taxon>Phyllobacteriaceae</taxon>
        <taxon>Nitratireductor</taxon>
    </lineage>
</organism>
<sequence length="661" mass="69498">MIARLLIANRGEIACRIAATARRMGIATVAVYSDADRAALHVRQADEAVRIGGAQASLSYLDGDAVIAAALATGAEAIHPGYGFLSENADFAEACQAAGLVFVGPPPDAIRVMGDKARAKAVMVEAGVPVVPGYDGADQSAERLAEAAREIGFPVLIKAAAGGGGRGMRRVDRAEAFNTALESARREAEAAFGDGRVLLEKLVTEARHVEVQVFADAHGNVVHMGERDCSAQRRHQKIVEETPSPFVDAAMGAAMAVDAVAAAKAVGYVGAGTVEFIVGADRQHHFLEMNTRLQVEHPVTEMVTGIDLVEWQLRVAAGEPLPLREEDIDFYGHAIEARLYAEDPADGFRPQSGEILFWQPQVGTGEAGIRIDSGVAAGDRVSPHYDPMIAKLVAHGRNRDEAIDRLVRALRARPLFGLTTNRGFLIDLLEGGDFRQGGVTTGFIDGLLGSGRAAMGAQALQDWHFALAGAVLALHVDGDWFRSSAVATCPLTLTCGGDTRHVVADIARGLVSAIRVDGDAAALTEIVLHGQELRYVHGGTPARVTVFVSGRMVWLDMDGHSLAFRETDPLAARPPVADASRVTAPVTGLLRSVAVVAGDQVEPGDTLAVIEAMKMETALAATVSGTVRAVHRGEGDQVGAGDLLIELDPGPKEPTAGDQAG</sequence>
<accession>A0A844QC60</accession>
<dbReference type="PANTHER" id="PTHR18866">
    <property type="entry name" value="CARBOXYLASE:PYRUVATE/ACETYL-COA/PROPIONYL-COA CARBOXYLASE"/>
    <property type="match status" value="1"/>
</dbReference>
<dbReference type="InterPro" id="IPR050856">
    <property type="entry name" value="Biotin_carboxylase_complex"/>
</dbReference>
<dbReference type="CDD" id="cd06850">
    <property type="entry name" value="biotinyl_domain"/>
    <property type="match status" value="1"/>
</dbReference>
<gene>
    <name evidence="12" type="ORF">GN330_00510</name>
</gene>
<evidence type="ECO:0000256" key="1">
    <source>
        <dbReference type="ARBA" id="ARBA00001953"/>
    </source>
</evidence>
<dbReference type="InterPro" id="IPR005481">
    <property type="entry name" value="BC-like_N"/>
</dbReference>
<dbReference type="FunFam" id="3.30.1490.20:FF:000003">
    <property type="entry name" value="acetyl-CoA carboxylase isoform X1"/>
    <property type="match status" value="1"/>
</dbReference>
<dbReference type="RefSeq" id="WP_343040111.1">
    <property type="nucleotide sequence ID" value="NZ_WPHG01000001.1"/>
</dbReference>
<keyword evidence="4 7" id="KW-0067">ATP-binding</keyword>
<feature type="domain" description="Lipoyl-binding" evidence="9">
    <location>
        <begin position="573"/>
        <end position="648"/>
    </location>
</feature>
<dbReference type="PROSITE" id="PS00866">
    <property type="entry name" value="CPSASE_1"/>
    <property type="match status" value="1"/>
</dbReference>
<dbReference type="Pfam" id="PF02785">
    <property type="entry name" value="Biotin_carb_C"/>
    <property type="match status" value="1"/>
</dbReference>
<dbReference type="FunFam" id="2.40.50.100:FF:000003">
    <property type="entry name" value="Acetyl-CoA carboxylase biotin carboxyl carrier protein"/>
    <property type="match status" value="1"/>
</dbReference>
<dbReference type="Gene3D" id="3.30.700.40">
    <property type="match status" value="1"/>
</dbReference>
<evidence type="ECO:0000256" key="6">
    <source>
        <dbReference type="ARBA" id="ARBA00023267"/>
    </source>
</evidence>
<feature type="domain" description="Biotin carboxylation" evidence="11">
    <location>
        <begin position="1"/>
        <end position="449"/>
    </location>
</feature>
<dbReference type="PANTHER" id="PTHR18866:SF33">
    <property type="entry name" value="METHYLCROTONOYL-COA CARBOXYLASE SUBUNIT ALPHA, MITOCHONDRIAL-RELATED"/>
    <property type="match status" value="1"/>
</dbReference>
<evidence type="ECO:0000259" key="11">
    <source>
        <dbReference type="PROSITE" id="PS50979"/>
    </source>
</evidence>
<dbReference type="SUPFAM" id="SSF51246">
    <property type="entry name" value="Rudiment single hybrid motif"/>
    <property type="match status" value="1"/>
</dbReference>
<dbReference type="PROSITE" id="PS00867">
    <property type="entry name" value="CPSASE_2"/>
    <property type="match status" value="1"/>
</dbReference>
<dbReference type="FunFam" id="3.30.470.20:FF:000028">
    <property type="entry name" value="Methylcrotonoyl-CoA carboxylase subunit alpha, mitochondrial"/>
    <property type="match status" value="1"/>
</dbReference>
<dbReference type="Pfam" id="PF02786">
    <property type="entry name" value="CPSase_L_D2"/>
    <property type="match status" value="1"/>
</dbReference>
<dbReference type="PROSITE" id="PS50979">
    <property type="entry name" value="BC"/>
    <property type="match status" value="1"/>
</dbReference>
<dbReference type="AlphaFoldDB" id="A0A844QC60"/>
<dbReference type="Pfam" id="PF00364">
    <property type="entry name" value="Biotin_lipoyl"/>
    <property type="match status" value="1"/>
</dbReference>
<keyword evidence="13" id="KW-1185">Reference proteome</keyword>
<evidence type="ECO:0000259" key="10">
    <source>
        <dbReference type="PROSITE" id="PS50975"/>
    </source>
</evidence>
<dbReference type="InterPro" id="IPR001882">
    <property type="entry name" value="Biotin_BS"/>
</dbReference>
<dbReference type="InterPro" id="IPR011761">
    <property type="entry name" value="ATP-grasp"/>
</dbReference>
<evidence type="ECO:0000256" key="4">
    <source>
        <dbReference type="ARBA" id="ARBA00022840"/>
    </source>
</evidence>
<evidence type="ECO:0000256" key="2">
    <source>
        <dbReference type="ARBA" id="ARBA00022598"/>
    </source>
</evidence>
<proteinExistence type="predicted"/>
<dbReference type="InterPro" id="IPR000089">
    <property type="entry name" value="Biotin_lipoyl"/>
</dbReference>
<dbReference type="InterPro" id="IPR005482">
    <property type="entry name" value="Biotin_COase_C"/>
</dbReference>
<dbReference type="PROSITE" id="PS00188">
    <property type="entry name" value="BIOTIN"/>
    <property type="match status" value="1"/>
</dbReference>
<reference evidence="12 13" key="1">
    <citation type="submission" date="2019-12" db="EMBL/GenBank/DDBJ databases">
        <title>Nitratireductor arenosus sp. nov., Isolated from sea sand, Jeju island, South Korea.</title>
        <authorList>
            <person name="Kim W."/>
        </authorList>
    </citation>
    <scope>NUCLEOTIDE SEQUENCE [LARGE SCALE GENOMIC DNA]</scope>
    <source>
        <strain evidence="12 13">CAU 1489</strain>
    </source>
</reference>
<dbReference type="InterPro" id="IPR011764">
    <property type="entry name" value="Biotin_carboxylation_dom"/>
</dbReference>
<dbReference type="GO" id="GO:0005524">
    <property type="term" value="F:ATP binding"/>
    <property type="evidence" value="ECO:0007669"/>
    <property type="project" value="UniProtKB-UniRule"/>
</dbReference>
<dbReference type="EMBL" id="WPHG01000001">
    <property type="protein sequence ID" value="MVA95733.1"/>
    <property type="molecule type" value="Genomic_DNA"/>
</dbReference>
<dbReference type="PROSITE" id="PS50975">
    <property type="entry name" value="ATP_GRASP"/>
    <property type="match status" value="1"/>
</dbReference>
<comment type="caution">
    <text evidence="12">The sequence shown here is derived from an EMBL/GenBank/DDBJ whole genome shotgun (WGS) entry which is preliminary data.</text>
</comment>
<dbReference type="SUPFAM" id="SSF51230">
    <property type="entry name" value="Single hybrid motif"/>
    <property type="match status" value="1"/>
</dbReference>
<dbReference type="SMART" id="SM00878">
    <property type="entry name" value="Biotin_carb_C"/>
    <property type="match status" value="1"/>
</dbReference>
<feature type="domain" description="ATP-grasp" evidence="10">
    <location>
        <begin position="120"/>
        <end position="317"/>
    </location>
</feature>
<evidence type="ECO:0000313" key="13">
    <source>
        <dbReference type="Proteomes" id="UP000463224"/>
    </source>
</evidence>
<dbReference type="FunFam" id="3.40.50.20:FF:000010">
    <property type="entry name" value="Propionyl-CoA carboxylase subunit alpha"/>
    <property type="match status" value="1"/>
</dbReference>
<dbReference type="SUPFAM" id="SSF52440">
    <property type="entry name" value="PreATP-grasp domain"/>
    <property type="match status" value="1"/>
</dbReference>
<evidence type="ECO:0000256" key="3">
    <source>
        <dbReference type="ARBA" id="ARBA00022741"/>
    </source>
</evidence>
<protein>
    <submittedName>
        <fullName evidence="12">Biotin/lipoyl-binding protein</fullName>
    </submittedName>
</protein>
<dbReference type="GO" id="GO:0016874">
    <property type="term" value="F:ligase activity"/>
    <property type="evidence" value="ECO:0007669"/>
    <property type="project" value="UniProtKB-KW"/>
</dbReference>
<keyword evidence="3 7" id="KW-0547">Nucleotide-binding</keyword>
<dbReference type="Proteomes" id="UP000463224">
    <property type="component" value="Unassembled WGS sequence"/>
</dbReference>
<evidence type="ECO:0000313" key="12">
    <source>
        <dbReference type="EMBL" id="MVA95733.1"/>
    </source>
</evidence>
<name>A0A844QC60_9HYPH</name>
<dbReference type="InterPro" id="IPR016185">
    <property type="entry name" value="PreATP-grasp_dom_sf"/>
</dbReference>
<dbReference type="PROSITE" id="PS50968">
    <property type="entry name" value="BIOTINYL_LIPOYL"/>
    <property type="match status" value="1"/>
</dbReference>
<dbReference type="GO" id="GO:0046872">
    <property type="term" value="F:metal ion binding"/>
    <property type="evidence" value="ECO:0007669"/>
    <property type="project" value="InterPro"/>
</dbReference>
<dbReference type="InterPro" id="IPR011054">
    <property type="entry name" value="Rudment_hybrid_motif"/>
</dbReference>
<dbReference type="InterPro" id="IPR005479">
    <property type="entry name" value="CPAse_ATP-bd"/>
</dbReference>
<dbReference type="Gene3D" id="3.30.470.20">
    <property type="entry name" value="ATP-grasp fold, B domain"/>
    <property type="match status" value="1"/>
</dbReference>
<feature type="region of interest" description="Disordered" evidence="8">
    <location>
        <begin position="640"/>
        <end position="661"/>
    </location>
</feature>
<evidence type="ECO:0000256" key="5">
    <source>
        <dbReference type="ARBA" id="ARBA00022946"/>
    </source>
</evidence>
<evidence type="ECO:0000256" key="8">
    <source>
        <dbReference type="SAM" id="MobiDB-lite"/>
    </source>
</evidence>
<dbReference type="Gene3D" id="2.40.50.100">
    <property type="match status" value="1"/>
</dbReference>